<dbReference type="CDD" id="cd06558">
    <property type="entry name" value="crotonase-like"/>
    <property type="match status" value="1"/>
</dbReference>
<name>A0ABW7U191_9NOCA</name>
<dbReference type="RefSeq" id="WP_051158157.1">
    <property type="nucleotide sequence ID" value="NZ_JBIRUQ010000021.1"/>
</dbReference>
<dbReference type="SUPFAM" id="SSF52096">
    <property type="entry name" value="ClpP/crotonase"/>
    <property type="match status" value="1"/>
</dbReference>
<sequence>MSDWETISRTEVLEIRRSGAAASLVLSRPHALNAFDLALQHELRKAVEWAAAEESVRSVLLTGAGRAFSAGADLSLDDTTGTTRLSPRTEEELRMRYNPTVRALRTMPKPVVAAVNGPAAGAGCALALACDQIVAARSASFTLAFARVGLTLDAGASALLGARVGLGRATRMALLAERIDAETALQWGMVDEVTDDDVLAPHAAELALRLAGGPTAAFAATKRNLNIALLPQLEAAFEGEVQEQTRLVDSPDFREGVAAFAQRRPPVFEGR</sequence>
<proteinExistence type="inferred from homology"/>
<accession>A0ABW7U191</accession>
<protein>
    <submittedName>
        <fullName evidence="2">Enoyl-CoA hydratase-related protein</fullName>
    </submittedName>
</protein>
<dbReference type="Gene3D" id="1.10.12.10">
    <property type="entry name" value="Lyase 2-enoyl-coa Hydratase, Chain A, domain 2"/>
    <property type="match status" value="1"/>
</dbReference>
<comment type="similarity">
    <text evidence="1">Belongs to the enoyl-CoA hydratase/isomerase family.</text>
</comment>
<dbReference type="GeneID" id="93508067"/>
<organism evidence="2 3">
    <name type="scientific">Nocardia carnea</name>
    <dbReference type="NCBI Taxonomy" id="37328"/>
    <lineage>
        <taxon>Bacteria</taxon>
        <taxon>Bacillati</taxon>
        <taxon>Actinomycetota</taxon>
        <taxon>Actinomycetes</taxon>
        <taxon>Mycobacteriales</taxon>
        <taxon>Nocardiaceae</taxon>
        <taxon>Nocardia</taxon>
    </lineage>
</organism>
<keyword evidence="3" id="KW-1185">Reference proteome</keyword>
<dbReference type="InterPro" id="IPR014748">
    <property type="entry name" value="Enoyl-CoA_hydra_C"/>
</dbReference>
<dbReference type="Gene3D" id="3.90.226.10">
    <property type="entry name" value="2-enoyl-CoA Hydratase, Chain A, domain 1"/>
    <property type="match status" value="1"/>
</dbReference>
<gene>
    <name evidence="2" type="ORF">ACH4WX_33045</name>
</gene>
<dbReference type="PANTHER" id="PTHR43459:SF1">
    <property type="entry name" value="EG:BACN32G11.4 PROTEIN"/>
    <property type="match status" value="1"/>
</dbReference>
<dbReference type="Pfam" id="PF00378">
    <property type="entry name" value="ECH_1"/>
    <property type="match status" value="1"/>
</dbReference>
<reference evidence="2 3" key="1">
    <citation type="submission" date="2024-10" db="EMBL/GenBank/DDBJ databases">
        <title>The Natural Products Discovery Center: Release of the First 8490 Sequenced Strains for Exploring Actinobacteria Biosynthetic Diversity.</title>
        <authorList>
            <person name="Kalkreuter E."/>
            <person name="Kautsar S.A."/>
            <person name="Yang D."/>
            <person name="Bader C.D."/>
            <person name="Teijaro C.N."/>
            <person name="Fluegel L."/>
            <person name="Davis C.M."/>
            <person name="Simpson J.R."/>
            <person name="Lauterbach L."/>
            <person name="Steele A.D."/>
            <person name="Gui C."/>
            <person name="Meng S."/>
            <person name="Li G."/>
            <person name="Viehrig K."/>
            <person name="Ye F."/>
            <person name="Su P."/>
            <person name="Kiefer A.F."/>
            <person name="Nichols A."/>
            <person name="Cepeda A.J."/>
            <person name="Yan W."/>
            <person name="Fan B."/>
            <person name="Jiang Y."/>
            <person name="Adhikari A."/>
            <person name="Zheng C.-J."/>
            <person name="Schuster L."/>
            <person name="Cowan T.M."/>
            <person name="Smanski M.J."/>
            <person name="Chevrette M.G."/>
            <person name="De Carvalho L.P.S."/>
            <person name="Shen B."/>
        </authorList>
    </citation>
    <scope>NUCLEOTIDE SEQUENCE [LARGE SCALE GENOMIC DNA]</scope>
    <source>
        <strain evidence="2 3">NPDC020568</strain>
    </source>
</reference>
<dbReference type="InterPro" id="IPR001753">
    <property type="entry name" value="Enoyl-CoA_hydra/iso"/>
</dbReference>
<comment type="caution">
    <text evidence="2">The sequence shown here is derived from an EMBL/GenBank/DDBJ whole genome shotgun (WGS) entry which is preliminary data.</text>
</comment>
<evidence type="ECO:0000313" key="3">
    <source>
        <dbReference type="Proteomes" id="UP001611263"/>
    </source>
</evidence>
<evidence type="ECO:0000313" key="2">
    <source>
        <dbReference type="EMBL" id="MFI1465559.1"/>
    </source>
</evidence>
<dbReference type="Proteomes" id="UP001611263">
    <property type="component" value="Unassembled WGS sequence"/>
</dbReference>
<dbReference type="PANTHER" id="PTHR43459">
    <property type="entry name" value="ENOYL-COA HYDRATASE"/>
    <property type="match status" value="1"/>
</dbReference>
<dbReference type="InterPro" id="IPR029045">
    <property type="entry name" value="ClpP/crotonase-like_dom_sf"/>
</dbReference>
<dbReference type="EMBL" id="JBIRUQ010000021">
    <property type="protein sequence ID" value="MFI1465559.1"/>
    <property type="molecule type" value="Genomic_DNA"/>
</dbReference>
<evidence type="ECO:0000256" key="1">
    <source>
        <dbReference type="ARBA" id="ARBA00005254"/>
    </source>
</evidence>